<dbReference type="GO" id="GO:0038199">
    <property type="term" value="F:ethylene receptor activity"/>
    <property type="evidence" value="ECO:0007669"/>
    <property type="project" value="TreeGrafter"/>
</dbReference>
<dbReference type="GO" id="GO:0005783">
    <property type="term" value="C:endoplasmic reticulum"/>
    <property type="evidence" value="ECO:0007669"/>
    <property type="project" value="TreeGrafter"/>
</dbReference>
<gene>
    <name evidence="3" type="ORF">CBR_g20397</name>
</gene>
<feature type="domain" description="Response regulatory" evidence="2">
    <location>
        <begin position="61"/>
        <end position="180"/>
    </location>
</feature>
<dbReference type="EMBL" id="BFEA01000019">
    <property type="protein sequence ID" value="GBG61364.1"/>
    <property type="molecule type" value="Genomic_DNA"/>
</dbReference>
<dbReference type="PANTHER" id="PTHR24423:SF625">
    <property type="entry name" value="ETHYLENE RESPONSE SENSOR 1"/>
    <property type="match status" value="1"/>
</dbReference>
<protein>
    <recommendedName>
        <fullName evidence="2">Response regulatory domain-containing protein</fullName>
    </recommendedName>
</protein>
<dbReference type="GO" id="GO:0046872">
    <property type="term" value="F:metal ion binding"/>
    <property type="evidence" value="ECO:0007669"/>
    <property type="project" value="UniProtKB-KW"/>
</dbReference>
<comment type="caution">
    <text evidence="3">The sequence shown here is derived from an EMBL/GenBank/DDBJ whole genome shotgun (WGS) entry which is preliminary data.</text>
</comment>
<dbReference type="AlphaFoldDB" id="A0A388JU82"/>
<keyword evidence="1" id="KW-0597">Phosphoprotein</keyword>
<evidence type="ECO:0000313" key="3">
    <source>
        <dbReference type="EMBL" id="GBG61364.1"/>
    </source>
</evidence>
<dbReference type="InterPro" id="IPR011006">
    <property type="entry name" value="CheY-like_superfamily"/>
</dbReference>
<dbReference type="STRING" id="69332.A0A388JU82"/>
<dbReference type="CDD" id="cd19933">
    <property type="entry name" value="REC_ETR-like"/>
    <property type="match status" value="1"/>
</dbReference>
<dbReference type="OrthoDB" id="1684426at2759"/>
<evidence type="ECO:0000259" key="2">
    <source>
        <dbReference type="PROSITE" id="PS50110"/>
    </source>
</evidence>
<feature type="modified residue" description="4-aspartylphosphate" evidence="1">
    <location>
        <position position="112"/>
    </location>
</feature>
<dbReference type="Gene3D" id="3.40.50.2300">
    <property type="match status" value="1"/>
</dbReference>
<sequence>MDGHIWIESDGLEQGTTATFIARLGIPEKSHEDYSYHHQRSVSPPFRQTEPSRPVDLKGVRVLVTDDNCVNRMVTRELLSRIGCTVTVVGSGRECLALMGQPNHGFRVLLLDVCMPDMDGYEVATRIKERFPRHKRPLMVALTANTDNGTRERCLEVGMDGVLSKPMSVDDMRCVLQNLLETGLVPENQGSRQP</sequence>
<dbReference type="GO" id="GO:0051740">
    <property type="term" value="F:ethylene binding"/>
    <property type="evidence" value="ECO:0007669"/>
    <property type="project" value="TreeGrafter"/>
</dbReference>
<reference evidence="3 4" key="1">
    <citation type="journal article" date="2018" name="Cell">
        <title>The Chara Genome: Secondary Complexity and Implications for Plant Terrestrialization.</title>
        <authorList>
            <person name="Nishiyama T."/>
            <person name="Sakayama H."/>
            <person name="Vries J.D."/>
            <person name="Buschmann H."/>
            <person name="Saint-Marcoux D."/>
            <person name="Ullrich K.K."/>
            <person name="Haas F.B."/>
            <person name="Vanderstraeten L."/>
            <person name="Becker D."/>
            <person name="Lang D."/>
            <person name="Vosolsobe S."/>
            <person name="Rombauts S."/>
            <person name="Wilhelmsson P.K.I."/>
            <person name="Janitza P."/>
            <person name="Kern R."/>
            <person name="Heyl A."/>
            <person name="Rumpler F."/>
            <person name="Villalobos L.I.A.C."/>
            <person name="Clay J.M."/>
            <person name="Skokan R."/>
            <person name="Toyoda A."/>
            <person name="Suzuki Y."/>
            <person name="Kagoshima H."/>
            <person name="Schijlen E."/>
            <person name="Tajeshwar N."/>
            <person name="Catarino B."/>
            <person name="Hetherington A.J."/>
            <person name="Saltykova A."/>
            <person name="Bonnot C."/>
            <person name="Breuninger H."/>
            <person name="Symeonidi A."/>
            <person name="Radhakrishnan G.V."/>
            <person name="Van Nieuwerburgh F."/>
            <person name="Deforce D."/>
            <person name="Chang C."/>
            <person name="Karol K.G."/>
            <person name="Hedrich R."/>
            <person name="Ulvskov P."/>
            <person name="Glockner G."/>
            <person name="Delwiche C.F."/>
            <person name="Petrasek J."/>
            <person name="Van de Peer Y."/>
            <person name="Friml J."/>
            <person name="Beilby M."/>
            <person name="Dolan L."/>
            <person name="Kohara Y."/>
            <person name="Sugano S."/>
            <person name="Fujiyama A."/>
            <person name="Delaux P.-M."/>
            <person name="Quint M."/>
            <person name="TheiBen G."/>
            <person name="Hagemann M."/>
            <person name="Harholt J."/>
            <person name="Dunand C."/>
            <person name="Zachgo S."/>
            <person name="Langdale J."/>
            <person name="Maumus F."/>
            <person name="Straeten D.V.D."/>
            <person name="Gould S.B."/>
            <person name="Rensing S.A."/>
        </authorList>
    </citation>
    <scope>NUCLEOTIDE SEQUENCE [LARGE SCALE GENOMIC DNA]</scope>
    <source>
        <strain evidence="3 4">S276</strain>
    </source>
</reference>
<dbReference type="SMART" id="SM00448">
    <property type="entry name" value="REC"/>
    <property type="match status" value="1"/>
</dbReference>
<evidence type="ECO:0000256" key="1">
    <source>
        <dbReference type="PROSITE-ProRule" id="PRU00169"/>
    </source>
</evidence>
<dbReference type="SUPFAM" id="SSF52172">
    <property type="entry name" value="CheY-like"/>
    <property type="match status" value="1"/>
</dbReference>
<accession>A0A388JU82</accession>
<name>A0A388JU82_CHABU</name>
<dbReference type="PROSITE" id="PS50110">
    <property type="entry name" value="RESPONSE_REGULATORY"/>
    <property type="match status" value="1"/>
</dbReference>
<dbReference type="GO" id="GO:0005524">
    <property type="term" value="F:ATP binding"/>
    <property type="evidence" value="ECO:0007669"/>
    <property type="project" value="UniProtKB-KW"/>
</dbReference>
<evidence type="ECO:0000313" key="4">
    <source>
        <dbReference type="Proteomes" id="UP000265515"/>
    </source>
</evidence>
<dbReference type="PANTHER" id="PTHR24423">
    <property type="entry name" value="TWO-COMPONENT SENSOR HISTIDINE KINASE"/>
    <property type="match status" value="1"/>
</dbReference>
<dbReference type="OMA" id="SHEDYSY"/>
<dbReference type="Pfam" id="PF00072">
    <property type="entry name" value="Response_reg"/>
    <property type="match status" value="1"/>
</dbReference>
<keyword evidence="4" id="KW-1185">Reference proteome</keyword>
<dbReference type="GO" id="GO:0016740">
    <property type="term" value="F:transferase activity"/>
    <property type="evidence" value="ECO:0007669"/>
    <property type="project" value="UniProtKB-KW"/>
</dbReference>
<organism evidence="3 4">
    <name type="scientific">Chara braunii</name>
    <name type="common">Braun's stonewort</name>
    <dbReference type="NCBI Taxonomy" id="69332"/>
    <lineage>
        <taxon>Eukaryota</taxon>
        <taxon>Viridiplantae</taxon>
        <taxon>Streptophyta</taxon>
        <taxon>Charophyceae</taxon>
        <taxon>Charales</taxon>
        <taxon>Characeae</taxon>
        <taxon>Chara</taxon>
    </lineage>
</organism>
<dbReference type="Proteomes" id="UP000265515">
    <property type="component" value="Unassembled WGS sequence"/>
</dbReference>
<dbReference type="Gramene" id="GBG61364">
    <property type="protein sequence ID" value="GBG61364"/>
    <property type="gene ID" value="CBR_g20397"/>
</dbReference>
<proteinExistence type="predicted"/>
<dbReference type="InterPro" id="IPR001789">
    <property type="entry name" value="Sig_transdc_resp-reg_receiver"/>
</dbReference>